<dbReference type="PANTHER" id="PTHR30627">
    <property type="entry name" value="PEPTIDOGLYCAN D,D-TRANSPEPTIDASE"/>
    <property type="match status" value="1"/>
</dbReference>
<dbReference type="GO" id="GO:0005886">
    <property type="term" value="C:plasma membrane"/>
    <property type="evidence" value="ECO:0007669"/>
    <property type="project" value="TreeGrafter"/>
</dbReference>
<dbReference type="GO" id="GO:0071972">
    <property type="term" value="F:peptidoglycan L,D-transpeptidase activity"/>
    <property type="evidence" value="ECO:0007669"/>
    <property type="project" value="TreeGrafter"/>
</dbReference>
<organism evidence="5 6">
    <name type="scientific">Blautia argi</name>
    <dbReference type="NCBI Taxonomy" id="1912897"/>
    <lineage>
        <taxon>Bacteria</taxon>
        <taxon>Bacillati</taxon>
        <taxon>Bacillota</taxon>
        <taxon>Clostridia</taxon>
        <taxon>Lachnospirales</taxon>
        <taxon>Lachnospiraceae</taxon>
        <taxon>Blautia</taxon>
    </lineage>
</organism>
<evidence type="ECO:0000313" key="5">
    <source>
        <dbReference type="EMBL" id="AWY98432.1"/>
    </source>
</evidence>
<feature type="domain" description="Penicillin-binding protein transpeptidase" evidence="3">
    <location>
        <begin position="181"/>
        <end position="490"/>
    </location>
</feature>
<evidence type="ECO:0000259" key="3">
    <source>
        <dbReference type="Pfam" id="PF00905"/>
    </source>
</evidence>
<accession>A0A2Z4UBN2</accession>
<proteinExistence type="predicted"/>
<dbReference type="Pfam" id="PF21922">
    <property type="entry name" value="PBP_dimer_2"/>
    <property type="match status" value="1"/>
</dbReference>
<dbReference type="InterPro" id="IPR012338">
    <property type="entry name" value="Beta-lactam/transpept-like"/>
</dbReference>
<keyword evidence="2" id="KW-1133">Transmembrane helix</keyword>
<dbReference type="Gene3D" id="3.90.1310.10">
    <property type="entry name" value="Penicillin-binding protein 2a (Domain 2)"/>
    <property type="match status" value="1"/>
</dbReference>
<evidence type="ECO:0000256" key="1">
    <source>
        <dbReference type="SAM" id="MobiDB-lite"/>
    </source>
</evidence>
<evidence type="ECO:0000259" key="4">
    <source>
        <dbReference type="Pfam" id="PF21922"/>
    </source>
</evidence>
<dbReference type="KEGG" id="blau:DQQ01_10050"/>
<feature type="domain" description="Penicillin binding protein A dimerisation" evidence="4">
    <location>
        <begin position="81"/>
        <end position="160"/>
    </location>
</feature>
<name>A0A2Z4UBN2_9FIRM</name>
<dbReference type="GO" id="GO:0008658">
    <property type="term" value="F:penicillin binding"/>
    <property type="evidence" value="ECO:0007669"/>
    <property type="project" value="InterPro"/>
</dbReference>
<dbReference type="Pfam" id="PF00905">
    <property type="entry name" value="Transpeptidase"/>
    <property type="match status" value="1"/>
</dbReference>
<dbReference type="InterPro" id="IPR001460">
    <property type="entry name" value="PCN-bd_Tpept"/>
</dbReference>
<sequence length="496" mass="54225">MKDKDRKSTKQRQKEEQRTQKRKRKAKRARNREYTIISYFFVVIFISLIGYMVYFNVAKREEVNSSPYNTRQNQMEDRILRGGIYSADGLVLANTETDEAGNETRVYPYGNMFAHVVGYDSHGKNGIEALANFSLMTSHNNYIDQVQNEILEKKNPGDNVITTLNTRLQEVAYNALGGYNGAVVVLNPKTGAVLASVSKPDFNPNTLSADWEYLVSDSSNSSLLNRATQGAYPPGSVFKVVDALAYLRQNGTIDNFSYNCSGSITVDGHTIPCFGGEVHGTEDFTTAFAESCNTAFTQMGLDLGGSNLQKTAEDLLFNKKLPIPIEYAKSKFELGSTPGNPLLMQTSIGQGNTLVSPMHMALITSAIANNGKLMQPYYIERVETVNGTTVKSTKPSVYKELMTESEANTLKTLMAEVVNRGTGTQLSGESYSAAGKTGSAEYYGSDGSIKTHSWFIGFSNVENPDLAIAVIAEGAGTGSTVAVPVAHEIFNAFYYG</sequence>
<dbReference type="GO" id="GO:0071555">
    <property type="term" value="P:cell wall organization"/>
    <property type="evidence" value="ECO:0007669"/>
    <property type="project" value="TreeGrafter"/>
</dbReference>
<dbReference type="AlphaFoldDB" id="A0A2Z4UBN2"/>
<dbReference type="PANTHER" id="PTHR30627:SF24">
    <property type="entry name" value="PENICILLIN-BINDING PROTEIN 4B"/>
    <property type="match status" value="1"/>
</dbReference>
<dbReference type="Gene3D" id="3.40.710.10">
    <property type="entry name" value="DD-peptidase/beta-lactamase superfamily"/>
    <property type="match status" value="1"/>
</dbReference>
<evidence type="ECO:0000256" key="2">
    <source>
        <dbReference type="SAM" id="Phobius"/>
    </source>
</evidence>
<protein>
    <submittedName>
        <fullName evidence="5">Penicillin-binding protein 2</fullName>
    </submittedName>
</protein>
<dbReference type="OrthoDB" id="9804124at2"/>
<keyword evidence="6" id="KW-1185">Reference proteome</keyword>
<keyword evidence="2" id="KW-0472">Membrane</keyword>
<dbReference type="EMBL" id="CP030280">
    <property type="protein sequence ID" value="AWY98432.1"/>
    <property type="molecule type" value="Genomic_DNA"/>
</dbReference>
<feature type="compositionally biased region" description="Basic and acidic residues" evidence="1">
    <location>
        <begin position="1"/>
        <end position="19"/>
    </location>
</feature>
<keyword evidence="2" id="KW-0812">Transmembrane</keyword>
<gene>
    <name evidence="5" type="ORF">DQQ01_10050</name>
</gene>
<feature type="region of interest" description="Disordered" evidence="1">
    <location>
        <begin position="1"/>
        <end position="27"/>
    </location>
</feature>
<dbReference type="SUPFAM" id="SSF56601">
    <property type="entry name" value="beta-lactamase/transpeptidase-like"/>
    <property type="match status" value="1"/>
</dbReference>
<evidence type="ECO:0000313" key="6">
    <source>
        <dbReference type="Proteomes" id="UP000250003"/>
    </source>
</evidence>
<dbReference type="InterPro" id="IPR054120">
    <property type="entry name" value="PBPA_dimer"/>
</dbReference>
<dbReference type="Proteomes" id="UP000250003">
    <property type="component" value="Chromosome"/>
</dbReference>
<reference evidence="6" key="1">
    <citation type="submission" date="2018-06" db="EMBL/GenBank/DDBJ databases">
        <title>Description of Blautia argi sp. nov., a new anaerobic isolated from dog feces.</title>
        <authorList>
            <person name="Chang Y.-H."/>
            <person name="Paek J."/>
            <person name="Shin Y."/>
        </authorList>
    </citation>
    <scope>NUCLEOTIDE SEQUENCE [LARGE SCALE GENOMIC DNA]</scope>
    <source>
        <strain evidence="6">KCTC 15426</strain>
    </source>
</reference>
<dbReference type="RefSeq" id="WP_111919921.1">
    <property type="nucleotide sequence ID" value="NZ_CP030280.1"/>
</dbReference>
<feature type="transmembrane region" description="Helical" evidence="2">
    <location>
        <begin position="34"/>
        <end position="54"/>
    </location>
</feature>
<dbReference type="InterPro" id="IPR050515">
    <property type="entry name" value="Beta-lactam/transpept"/>
</dbReference>